<dbReference type="SUPFAM" id="SSF46894">
    <property type="entry name" value="C-terminal effector domain of the bipartite response regulators"/>
    <property type="match status" value="1"/>
</dbReference>
<dbReference type="InterPro" id="IPR051677">
    <property type="entry name" value="AfsR-DnrI-RedD_regulator"/>
</dbReference>
<dbReference type="PANTHER" id="PTHR35807">
    <property type="entry name" value="TRANSCRIPTIONAL REGULATOR REDD-RELATED"/>
    <property type="match status" value="1"/>
</dbReference>
<evidence type="ECO:0008006" key="3">
    <source>
        <dbReference type="Google" id="ProtNLM"/>
    </source>
</evidence>
<dbReference type="Gene3D" id="1.10.10.10">
    <property type="entry name" value="Winged helix-like DNA-binding domain superfamily/Winged helix DNA-binding domain"/>
    <property type="match status" value="1"/>
</dbReference>
<gene>
    <name evidence="1" type="ORF">ACFQV2_32305</name>
</gene>
<evidence type="ECO:0000313" key="2">
    <source>
        <dbReference type="Proteomes" id="UP001596512"/>
    </source>
</evidence>
<keyword evidence="2" id="KW-1185">Reference proteome</keyword>
<evidence type="ECO:0000313" key="1">
    <source>
        <dbReference type="EMBL" id="MFC7617409.1"/>
    </source>
</evidence>
<reference evidence="2" key="1">
    <citation type="journal article" date="2019" name="Int. J. Syst. Evol. Microbiol.">
        <title>The Global Catalogue of Microorganisms (GCM) 10K type strain sequencing project: providing services to taxonomists for standard genome sequencing and annotation.</title>
        <authorList>
            <consortium name="The Broad Institute Genomics Platform"/>
            <consortium name="The Broad Institute Genome Sequencing Center for Infectious Disease"/>
            <person name="Wu L."/>
            <person name="Ma J."/>
        </authorList>
    </citation>
    <scope>NUCLEOTIDE SEQUENCE [LARGE SCALE GENOMIC DNA]</scope>
    <source>
        <strain evidence="2">JCM 17695</strain>
    </source>
</reference>
<protein>
    <recommendedName>
        <fullName evidence="3">OmpR/PhoB-type domain-containing protein</fullName>
    </recommendedName>
</protein>
<name>A0ABW2TUK8_9PSEU</name>
<accession>A0ABW2TUK8</accession>
<organism evidence="1 2">
    <name type="scientific">Actinokineospora soli</name>
    <dbReference type="NCBI Taxonomy" id="1048753"/>
    <lineage>
        <taxon>Bacteria</taxon>
        <taxon>Bacillati</taxon>
        <taxon>Actinomycetota</taxon>
        <taxon>Actinomycetes</taxon>
        <taxon>Pseudonocardiales</taxon>
        <taxon>Pseudonocardiaceae</taxon>
        <taxon>Actinokineospora</taxon>
    </lineage>
</organism>
<dbReference type="PANTHER" id="PTHR35807:SF1">
    <property type="entry name" value="TRANSCRIPTIONAL REGULATOR REDD"/>
    <property type="match status" value="1"/>
</dbReference>
<sequence length="71" mass="7611">MDIQVLGPLSVRENGQSIAPTAAKPRKLLALLAVHANRLVPVQALLEELWGDRPRAARAPPCRPTSCTCAT</sequence>
<proteinExistence type="predicted"/>
<dbReference type="EMBL" id="JBHTEY010000004">
    <property type="protein sequence ID" value="MFC7617409.1"/>
    <property type="molecule type" value="Genomic_DNA"/>
</dbReference>
<dbReference type="InterPro" id="IPR016032">
    <property type="entry name" value="Sig_transdc_resp-reg_C-effctor"/>
</dbReference>
<comment type="caution">
    <text evidence="1">The sequence shown here is derived from an EMBL/GenBank/DDBJ whole genome shotgun (WGS) entry which is preliminary data.</text>
</comment>
<dbReference type="Proteomes" id="UP001596512">
    <property type="component" value="Unassembled WGS sequence"/>
</dbReference>
<dbReference type="InterPro" id="IPR036388">
    <property type="entry name" value="WH-like_DNA-bd_sf"/>
</dbReference>